<evidence type="ECO:0000313" key="5">
    <source>
        <dbReference type="EMBL" id="KAK8129215.1"/>
    </source>
</evidence>
<dbReference type="PANTHER" id="PTHR10333">
    <property type="entry name" value="INHIBITOR OF GROWTH PROTEIN"/>
    <property type="match status" value="1"/>
</dbReference>
<dbReference type="InterPro" id="IPR028651">
    <property type="entry name" value="ING_fam"/>
</dbReference>
<feature type="region of interest" description="Disordered" evidence="3">
    <location>
        <begin position="295"/>
        <end position="326"/>
    </location>
</feature>
<dbReference type="AlphaFoldDB" id="A0AAW0R617"/>
<dbReference type="EMBL" id="JAQQWP010000002">
    <property type="protein sequence ID" value="KAK8129215.1"/>
    <property type="molecule type" value="Genomic_DNA"/>
</dbReference>
<dbReference type="PANTHER" id="PTHR10333:SF103">
    <property type="entry name" value="INHIBITOR OF GROWTH PROTEIN 3"/>
    <property type="match status" value="1"/>
</dbReference>
<evidence type="ECO:0000256" key="3">
    <source>
        <dbReference type="SAM" id="MobiDB-lite"/>
    </source>
</evidence>
<evidence type="ECO:0000256" key="2">
    <source>
        <dbReference type="ARBA" id="ARBA00023163"/>
    </source>
</evidence>
<accession>A0AAW0R617</accession>
<feature type="domain" description="Oxidoreductase acuF-like C2H2 type zinc-finger" evidence="4">
    <location>
        <begin position="209"/>
        <end position="237"/>
    </location>
</feature>
<evidence type="ECO:0000259" key="4">
    <source>
        <dbReference type="Pfam" id="PF26082"/>
    </source>
</evidence>
<evidence type="ECO:0000256" key="1">
    <source>
        <dbReference type="ARBA" id="ARBA00023015"/>
    </source>
</evidence>
<feature type="compositionally biased region" description="Basic and acidic residues" evidence="3">
    <location>
        <begin position="305"/>
        <end position="315"/>
    </location>
</feature>
<name>A0AAW0R617_9PEZI</name>
<keyword evidence="6" id="KW-1185">Reference proteome</keyword>
<dbReference type="Proteomes" id="UP001392437">
    <property type="component" value="Unassembled WGS sequence"/>
</dbReference>
<dbReference type="InterPro" id="IPR011011">
    <property type="entry name" value="Znf_FYVE_PHD"/>
</dbReference>
<gene>
    <name evidence="5" type="ORF">PG999_001595</name>
</gene>
<feature type="compositionally biased region" description="Polar residues" evidence="3">
    <location>
        <begin position="316"/>
        <end position="326"/>
    </location>
</feature>
<comment type="caution">
    <text evidence="5">The sequence shown here is derived from an EMBL/GenBank/DDBJ whole genome shotgun (WGS) entry which is preliminary data.</text>
</comment>
<dbReference type="GO" id="GO:0000785">
    <property type="term" value="C:chromatin"/>
    <property type="evidence" value="ECO:0007669"/>
    <property type="project" value="UniProtKB-ARBA"/>
</dbReference>
<keyword evidence="1" id="KW-0805">Transcription regulation</keyword>
<dbReference type="Gene3D" id="3.30.40.10">
    <property type="entry name" value="Zinc/RING finger domain, C3HC4 (zinc finger)"/>
    <property type="match status" value="1"/>
</dbReference>
<dbReference type="Pfam" id="PF26082">
    <property type="entry name" value="zf-C2H2_AcuF"/>
    <property type="match status" value="1"/>
</dbReference>
<dbReference type="InterPro" id="IPR058925">
    <property type="entry name" value="zf-C2H2_AcuF"/>
</dbReference>
<proteinExistence type="predicted"/>
<reference evidence="5 6" key="1">
    <citation type="submission" date="2023-01" db="EMBL/GenBank/DDBJ databases">
        <title>Analysis of 21 Apiospora genomes using comparative genomics revels a genus with tremendous synthesis potential of carbohydrate active enzymes and secondary metabolites.</title>
        <authorList>
            <person name="Sorensen T."/>
        </authorList>
    </citation>
    <scope>NUCLEOTIDE SEQUENCE [LARGE SCALE GENOMIC DNA]</scope>
    <source>
        <strain evidence="5 6">CBS 117206</strain>
    </source>
</reference>
<evidence type="ECO:0000313" key="6">
    <source>
        <dbReference type="Proteomes" id="UP001392437"/>
    </source>
</evidence>
<sequence>MPAAHALLLPGDARQLFASIFAIYVAIEGIRQRKKESEEVADLKTKIENQDAIILTLTCKVAHARARAFEIKCGADIRLAIAPLEARLDQLADPRARAPEAEAINAVAFQDVLARLRKLEDPDSRVPPIPERSLRRRALSSIAEYITSFQIYTLAAVLKSQNPVPAFSVRRGIGQSTSIYGQIISAAATGDSNGGSVCVPPLPVKAKAGQPFPCLACGKKITVKGNSEWKKHLYVDLHAWMRLDMSCNQNNVCFKSRNDWTSHMVLDHRLEPNCKALLSLLSVSSVTSDIHSFTTNDAQDGASHAPEKSTEHKTPATDSNIDGSLLSSGRQVEDYTATEPLSISGPTSIRGSCINDLPKCGTRSDLSAANPVKVDIGSVSDAKEEIWIPNKHSSYSNEEEDTDESKYCLCRQVSYGEMVTCDNPDCIYE</sequence>
<protein>
    <recommendedName>
        <fullName evidence="4">Oxidoreductase acuF-like C2H2 type zinc-finger domain-containing protein</fullName>
    </recommendedName>
</protein>
<dbReference type="SUPFAM" id="SSF57903">
    <property type="entry name" value="FYVE/PHD zinc finger"/>
    <property type="match status" value="1"/>
</dbReference>
<organism evidence="5 6">
    <name type="scientific">Apiospora kogelbergensis</name>
    <dbReference type="NCBI Taxonomy" id="1337665"/>
    <lineage>
        <taxon>Eukaryota</taxon>
        <taxon>Fungi</taxon>
        <taxon>Dikarya</taxon>
        <taxon>Ascomycota</taxon>
        <taxon>Pezizomycotina</taxon>
        <taxon>Sordariomycetes</taxon>
        <taxon>Xylariomycetidae</taxon>
        <taxon>Amphisphaeriales</taxon>
        <taxon>Apiosporaceae</taxon>
        <taxon>Apiospora</taxon>
    </lineage>
</organism>
<keyword evidence="2" id="KW-0804">Transcription</keyword>
<dbReference type="InterPro" id="IPR013083">
    <property type="entry name" value="Znf_RING/FYVE/PHD"/>
</dbReference>